<dbReference type="SUPFAM" id="SSF46774">
    <property type="entry name" value="ARID-like"/>
    <property type="match status" value="1"/>
</dbReference>
<dbReference type="InterPro" id="IPR001606">
    <property type="entry name" value="ARID_dom"/>
</dbReference>
<comment type="caution">
    <text evidence="3">The sequence shown here is derived from an EMBL/GenBank/DDBJ whole genome shotgun (WGS) entry which is preliminary data.</text>
</comment>
<dbReference type="EMBL" id="JABBWG010000002">
    <property type="protein sequence ID" value="KAG1826101.1"/>
    <property type="molecule type" value="Genomic_DNA"/>
</dbReference>
<feature type="region of interest" description="Disordered" evidence="1">
    <location>
        <begin position="296"/>
        <end position="484"/>
    </location>
</feature>
<dbReference type="AlphaFoldDB" id="A0A9P7EMG2"/>
<accession>A0A9P7EMG2</accession>
<dbReference type="RefSeq" id="XP_041199354.1">
    <property type="nucleotide sequence ID" value="XM_041334291.1"/>
</dbReference>
<feature type="compositionally biased region" description="Polar residues" evidence="1">
    <location>
        <begin position="363"/>
        <end position="372"/>
    </location>
</feature>
<feature type="compositionally biased region" description="Polar residues" evidence="1">
    <location>
        <begin position="392"/>
        <end position="418"/>
    </location>
</feature>
<reference evidence="3" key="1">
    <citation type="journal article" date="2020" name="New Phytol.">
        <title>Comparative genomics reveals dynamic genome evolution in host specialist ectomycorrhizal fungi.</title>
        <authorList>
            <person name="Lofgren L.A."/>
            <person name="Nguyen N.H."/>
            <person name="Vilgalys R."/>
            <person name="Ruytinx J."/>
            <person name="Liao H.L."/>
            <person name="Branco S."/>
            <person name="Kuo A."/>
            <person name="LaButti K."/>
            <person name="Lipzen A."/>
            <person name="Andreopoulos W."/>
            <person name="Pangilinan J."/>
            <person name="Riley R."/>
            <person name="Hundley H."/>
            <person name="Na H."/>
            <person name="Barry K."/>
            <person name="Grigoriev I.V."/>
            <person name="Stajich J.E."/>
            <person name="Kennedy P.G."/>
        </authorList>
    </citation>
    <scope>NUCLEOTIDE SEQUENCE</scope>
    <source>
        <strain evidence="3">MN1</strain>
    </source>
</reference>
<feature type="compositionally biased region" description="Low complexity" evidence="1">
    <location>
        <begin position="331"/>
        <end position="342"/>
    </location>
</feature>
<feature type="compositionally biased region" description="Polar residues" evidence="1">
    <location>
        <begin position="22"/>
        <end position="31"/>
    </location>
</feature>
<feature type="compositionally biased region" description="Basic and acidic residues" evidence="1">
    <location>
        <begin position="438"/>
        <end position="456"/>
    </location>
</feature>
<dbReference type="GO" id="GO:0003677">
    <property type="term" value="F:DNA binding"/>
    <property type="evidence" value="ECO:0007669"/>
    <property type="project" value="InterPro"/>
</dbReference>
<feature type="compositionally biased region" description="Low complexity" evidence="1">
    <location>
        <begin position="309"/>
        <end position="320"/>
    </location>
</feature>
<feature type="region of interest" description="Disordered" evidence="1">
    <location>
        <begin position="1"/>
        <end position="31"/>
    </location>
</feature>
<dbReference type="Gene3D" id="1.10.150.60">
    <property type="entry name" value="ARID DNA-binding domain"/>
    <property type="match status" value="1"/>
</dbReference>
<dbReference type="PROSITE" id="PS51011">
    <property type="entry name" value="ARID"/>
    <property type="match status" value="1"/>
</dbReference>
<keyword evidence="4" id="KW-1185">Reference proteome</keyword>
<dbReference type="GeneID" id="64628308"/>
<gene>
    <name evidence="3" type="ORF">BJ212DRAFT_1318072</name>
</gene>
<proteinExistence type="predicted"/>
<feature type="compositionally biased region" description="Polar residues" evidence="1">
    <location>
        <begin position="105"/>
        <end position="146"/>
    </location>
</feature>
<dbReference type="InterPro" id="IPR036431">
    <property type="entry name" value="ARID_dom_sf"/>
</dbReference>
<organism evidence="3 4">
    <name type="scientific">Suillus subaureus</name>
    <dbReference type="NCBI Taxonomy" id="48587"/>
    <lineage>
        <taxon>Eukaryota</taxon>
        <taxon>Fungi</taxon>
        <taxon>Dikarya</taxon>
        <taxon>Basidiomycota</taxon>
        <taxon>Agaricomycotina</taxon>
        <taxon>Agaricomycetes</taxon>
        <taxon>Agaricomycetidae</taxon>
        <taxon>Boletales</taxon>
        <taxon>Suillineae</taxon>
        <taxon>Suillaceae</taxon>
        <taxon>Suillus</taxon>
    </lineage>
</organism>
<name>A0A9P7EMG2_9AGAM</name>
<feature type="compositionally biased region" description="Low complexity" evidence="1">
    <location>
        <begin position="7"/>
        <end position="21"/>
    </location>
</feature>
<feature type="compositionally biased region" description="Polar residues" evidence="1">
    <location>
        <begin position="89"/>
        <end position="98"/>
    </location>
</feature>
<evidence type="ECO:0000256" key="1">
    <source>
        <dbReference type="SAM" id="MobiDB-lite"/>
    </source>
</evidence>
<dbReference type="Proteomes" id="UP000807769">
    <property type="component" value="Unassembled WGS sequence"/>
</dbReference>
<evidence type="ECO:0000313" key="3">
    <source>
        <dbReference type="EMBL" id="KAG1826101.1"/>
    </source>
</evidence>
<feature type="domain" description="ARID" evidence="2">
    <location>
        <begin position="171"/>
        <end position="287"/>
    </location>
</feature>
<feature type="compositionally biased region" description="Low complexity" evidence="1">
    <location>
        <begin position="373"/>
        <end position="391"/>
    </location>
</feature>
<sequence>MLPQSAQQIRPQQTHQSQQQQGNVSFIPQNSPQNFETAQYFTSTLDLNAAAKQMAAMSAAGVQRQMANVNGRSSASVSGVSPGSYLGGMSSSYNQPSGFTGPPHDTTNSMQFNPTASSGQSNPQGIYPAQQTTNAPPNPSLNAPMSHPNFTASDVAKHRQRTFLTGLASAHASRVPLPPALTGTPYPPGYDPTNSQWKYLDCPPGQPGVIRLGGKDIDLLRLWQIATQLGGWQNITQQQNGWAQVAHQFDLPEYLPHLSNPGQQRPVGQILGHLYAAILKPFDEFYRRNMQEGNRRAMAAGRQPGLNTGPPNVNAGPGAPHVGLQPALNTGPPNVNAGPGAPHVGLQPGTIGPNAIGGMMAQHTVNNQNSTISPASQSQPLPQSPHLRQSSAPNFQSPAIPSDSTPQASSQLNTSISAPQLMKPTPDTSELETQGTKRRLESEEAEGKRARQKTDPPDTTETTNTTTPQGSVPGAPPSRTQFTRTKVEYIPLSREIDFTGGRDFNALEEDYLRSQRRPMRDINEWGTVDIEALTMSIRSRLNAELSYALTTITLLSTMRGPTPGSGFPISQCTDLLEEVLDLLEEEAFGSTPDITDYRLGNGAEMVRHRALVDDVFEKESMLFAGLEIRDPQYETRGPGHRAGNIVLAVTNLIRNLSVTPDNMPCLARHERTLDLVLRVCGITVSSDGIPRPTSPALALSDVINVRKDALHIFGNLSNYIVFLNPNSPSNTTTLTASRILEIIASILIEPFDSVPPTQFLKQSGVPFPHSRPSSIADLALDVFTRLGQLDSNRQVFSRVMPQSLIWRLLESLVHRLPVTDLDFAFLGRDPWLSYLEKSIMAIYTIAFFSPPELKKKIKTDRPLCFSQVMIRIVQRFVSMGGSQEVRQWHLAVARRAVEAMKVVDEEDDAFDTSQSTQTTLAFGMGFIDGNDSGIEKGIGLLASRRDAAWELLMRDLDPVMFSELESLMRVEC</sequence>
<evidence type="ECO:0000313" key="4">
    <source>
        <dbReference type="Proteomes" id="UP000807769"/>
    </source>
</evidence>
<dbReference type="CDD" id="cd16100">
    <property type="entry name" value="ARID"/>
    <property type="match status" value="1"/>
</dbReference>
<feature type="compositionally biased region" description="Low complexity" evidence="1">
    <location>
        <begin position="457"/>
        <end position="468"/>
    </location>
</feature>
<evidence type="ECO:0000259" key="2">
    <source>
        <dbReference type="PROSITE" id="PS51011"/>
    </source>
</evidence>
<dbReference type="OrthoDB" id="1938591at2759"/>
<protein>
    <recommendedName>
        <fullName evidence="2">ARID domain-containing protein</fullName>
    </recommendedName>
</protein>
<feature type="region of interest" description="Disordered" evidence="1">
    <location>
        <begin position="88"/>
        <end position="146"/>
    </location>
</feature>
<dbReference type="Pfam" id="PF01388">
    <property type="entry name" value="ARID"/>
    <property type="match status" value="1"/>
</dbReference>